<dbReference type="EMBL" id="JAMBOL010000005">
    <property type="protein sequence ID" value="MCM3714100.1"/>
    <property type="molecule type" value="Genomic_DNA"/>
</dbReference>
<sequence>MAITSMINEETKYAFRNAKASLEIEGQYLPEGGEEMILKSIEGEMSEADFLQRALKLARNE</sequence>
<name>A0A9X2DQZ6_9BACI</name>
<evidence type="ECO:0008006" key="3">
    <source>
        <dbReference type="Google" id="ProtNLM"/>
    </source>
</evidence>
<dbReference type="Proteomes" id="UP001139179">
    <property type="component" value="Unassembled WGS sequence"/>
</dbReference>
<evidence type="ECO:0000313" key="2">
    <source>
        <dbReference type="Proteomes" id="UP001139179"/>
    </source>
</evidence>
<evidence type="ECO:0000313" key="1">
    <source>
        <dbReference type="EMBL" id="MCM3714100.1"/>
    </source>
</evidence>
<gene>
    <name evidence="1" type="ORF">M3202_08375</name>
</gene>
<proteinExistence type="predicted"/>
<protein>
    <recommendedName>
        <fullName evidence="3">Antitoxin VbhA domain-containing protein</fullName>
    </recommendedName>
</protein>
<reference evidence="1" key="1">
    <citation type="submission" date="2022-05" db="EMBL/GenBank/DDBJ databases">
        <title>Comparative Genomics of Spacecraft Associated Microbes.</title>
        <authorList>
            <person name="Tran M.T."/>
            <person name="Wright A."/>
            <person name="Seuylemezian A."/>
            <person name="Eisen J."/>
            <person name="Coil D."/>
        </authorList>
    </citation>
    <scope>NUCLEOTIDE SEQUENCE</scope>
    <source>
        <strain evidence="1">214.1.1</strain>
    </source>
</reference>
<dbReference type="RefSeq" id="WP_251195236.1">
    <property type="nucleotide sequence ID" value="NZ_JAMBOL010000005.1"/>
</dbReference>
<accession>A0A9X2DQZ6</accession>
<dbReference type="AlphaFoldDB" id="A0A9X2DQZ6"/>
<comment type="caution">
    <text evidence="1">The sequence shown here is derived from an EMBL/GenBank/DDBJ whole genome shotgun (WGS) entry which is preliminary data.</text>
</comment>
<keyword evidence="2" id="KW-1185">Reference proteome</keyword>
<organism evidence="1 2">
    <name type="scientific">Halalkalibacter oceani</name>
    <dbReference type="NCBI Taxonomy" id="1653776"/>
    <lineage>
        <taxon>Bacteria</taxon>
        <taxon>Bacillati</taxon>
        <taxon>Bacillota</taxon>
        <taxon>Bacilli</taxon>
        <taxon>Bacillales</taxon>
        <taxon>Bacillaceae</taxon>
        <taxon>Halalkalibacter</taxon>
    </lineage>
</organism>